<evidence type="ECO:0000256" key="16">
    <source>
        <dbReference type="ARBA" id="ARBA00049385"/>
    </source>
</evidence>
<evidence type="ECO:0000256" key="7">
    <source>
        <dbReference type="ARBA" id="ARBA00022692"/>
    </source>
</evidence>
<evidence type="ECO:0000256" key="12">
    <source>
        <dbReference type="ARBA" id="ARBA00023128"/>
    </source>
</evidence>
<evidence type="ECO:0000256" key="6">
    <source>
        <dbReference type="ARBA" id="ARBA00022679"/>
    </source>
</evidence>
<dbReference type="STRING" id="121845.A0A1S3DEP1"/>
<evidence type="ECO:0000256" key="8">
    <source>
        <dbReference type="ARBA" id="ARBA00022787"/>
    </source>
</evidence>
<protein>
    <recommendedName>
        <fullName evidence="15">Microsomal glutathione S-transferase 1</fullName>
        <ecNumber evidence="5">2.5.1.18</ecNumber>
    </recommendedName>
</protein>
<dbReference type="RefSeq" id="XP_026684991.1">
    <property type="nucleotide sequence ID" value="XM_026829190.1"/>
</dbReference>
<comment type="catalytic activity">
    <reaction evidence="16">
        <text>RX + glutathione = an S-substituted glutathione + a halide anion + H(+)</text>
        <dbReference type="Rhea" id="RHEA:16437"/>
        <dbReference type="ChEBI" id="CHEBI:15378"/>
        <dbReference type="ChEBI" id="CHEBI:16042"/>
        <dbReference type="ChEBI" id="CHEBI:17792"/>
        <dbReference type="ChEBI" id="CHEBI:57925"/>
        <dbReference type="ChEBI" id="CHEBI:90779"/>
        <dbReference type="EC" id="2.5.1.18"/>
    </reaction>
    <physiologicalReaction direction="left-to-right" evidence="16">
        <dbReference type="Rhea" id="RHEA:16438"/>
    </physiologicalReaction>
</comment>
<evidence type="ECO:0000256" key="9">
    <source>
        <dbReference type="ARBA" id="ARBA00022824"/>
    </source>
</evidence>
<dbReference type="AlphaFoldDB" id="A0A1S3DEP1"/>
<comment type="subcellular location">
    <subcellularLocation>
        <location evidence="3">Endoplasmic reticulum membrane</location>
        <topology evidence="3">Multi-pass membrane protein</topology>
    </subcellularLocation>
    <subcellularLocation>
        <location evidence="2">Mitochondrion outer membrane</location>
    </subcellularLocation>
</comment>
<evidence type="ECO:0000313" key="18">
    <source>
        <dbReference type="Proteomes" id="UP000079169"/>
    </source>
</evidence>
<dbReference type="GO" id="GO:0005741">
    <property type="term" value="C:mitochondrial outer membrane"/>
    <property type="evidence" value="ECO:0007669"/>
    <property type="project" value="UniProtKB-SubCell"/>
</dbReference>
<feature type="transmembrane region" description="Helical" evidence="17">
    <location>
        <begin position="20"/>
        <end position="39"/>
    </location>
</feature>
<dbReference type="SUPFAM" id="SSF161084">
    <property type="entry name" value="MAPEG domain-like"/>
    <property type="match status" value="1"/>
</dbReference>
<evidence type="ECO:0000256" key="13">
    <source>
        <dbReference type="ARBA" id="ARBA00023136"/>
    </source>
</evidence>
<evidence type="ECO:0000313" key="20">
    <source>
        <dbReference type="RefSeq" id="XP_026684991.1"/>
    </source>
</evidence>
<dbReference type="InterPro" id="IPR001129">
    <property type="entry name" value="Membr-assoc_MAPEG"/>
</dbReference>
<organism evidence="18 19">
    <name type="scientific">Diaphorina citri</name>
    <name type="common">Asian citrus psyllid</name>
    <dbReference type="NCBI Taxonomy" id="121845"/>
    <lineage>
        <taxon>Eukaryota</taxon>
        <taxon>Metazoa</taxon>
        <taxon>Ecdysozoa</taxon>
        <taxon>Arthropoda</taxon>
        <taxon>Hexapoda</taxon>
        <taxon>Insecta</taxon>
        <taxon>Pterygota</taxon>
        <taxon>Neoptera</taxon>
        <taxon>Paraneoptera</taxon>
        <taxon>Hemiptera</taxon>
        <taxon>Sternorrhyncha</taxon>
        <taxon>Psylloidea</taxon>
        <taxon>Psyllidae</taxon>
        <taxon>Diaphorininae</taxon>
        <taxon>Diaphorina</taxon>
    </lineage>
</organism>
<accession>A0A1S3DEP1</accession>
<keyword evidence="18" id="KW-1185">Reference proteome</keyword>
<name>A0A1S3DEP1_DIACI</name>
<keyword evidence="10 17" id="KW-1133">Transmembrane helix</keyword>
<evidence type="ECO:0000313" key="19">
    <source>
        <dbReference type="RefSeq" id="XP_008480125.1"/>
    </source>
</evidence>
<feature type="transmembrane region" description="Helical" evidence="17">
    <location>
        <begin position="107"/>
        <end position="126"/>
    </location>
</feature>
<dbReference type="InterPro" id="IPR040162">
    <property type="entry name" value="MGST1-like"/>
</dbReference>
<keyword evidence="11" id="KW-0007">Acetylation</keyword>
<reference evidence="19 20" key="1">
    <citation type="submission" date="2025-04" db="UniProtKB">
        <authorList>
            <consortium name="RefSeq"/>
        </authorList>
    </citation>
    <scope>IDENTIFICATION</scope>
</reference>
<keyword evidence="13 17" id="KW-0472">Membrane</keyword>
<evidence type="ECO:0000256" key="10">
    <source>
        <dbReference type="ARBA" id="ARBA00022989"/>
    </source>
</evidence>
<keyword evidence="12" id="KW-0496">Mitochondrion</keyword>
<dbReference type="PaxDb" id="121845-A0A1S3DEP1"/>
<keyword evidence="9" id="KW-0256">Endoplasmic reticulum</keyword>
<dbReference type="Proteomes" id="UP000079169">
    <property type="component" value="Unplaced"/>
</dbReference>
<feature type="transmembrane region" description="Helical" evidence="17">
    <location>
        <begin position="132"/>
        <end position="153"/>
    </location>
</feature>
<evidence type="ECO:0000256" key="2">
    <source>
        <dbReference type="ARBA" id="ARBA00004294"/>
    </source>
</evidence>
<dbReference type="OMA" id="RAQRCHH"/>
<dbReference type="RefSeq" id="XP_008480125.1">
    <property type="nucleotide sequence ID" value="XM_008481903.3"/>
</dbReference>
<dbReference type="PANTHER" id="PTHR10689:SF6">
    <property type="entry name" value="MICROSOMAL GLUTATHIONE S-TRANSFERASE 1"/>
    <property type="match status" value="1"/>
</dbReference>
<dbReference type="Pfam" id="PF01124">
    <property type="entry name" value="MAPEG"/>
    <property type="match status" value="1"/>
</dbReference>
<evidence type="ECO:0000256" key="5">
    <source>
        <dbReference type="ARBA" id="ARBA00012452"/>
    </source>
</evidence>
<comment type="function">
    <text evidence="1">Conjugation of reduced glutathione to a wide number of exogenous and endogenous hydrophobic electrophiles.</text>
</comment>
<evidence type="ECO:0000256" key="14">
    <source>
        <dbReference type="ARBA" id="ARBA00038540"/>
    </source>
</evidence>
<dbReference type="GO" id="GO:0005789">
    <property type="term" value="C:endoplasmic reticulum membrane"/>
    <property type="evidence" value="ECO:0007669"/>
    <property type="project" value="UniProtKB-SubCell"/>
</dbReference>
<evidence type="ECO:0000256" key="3">
    <source>
        <dbReference type="ARBA" id="ARBA00004477"/>
    </source>
</evidence>
<evidence type="ECO:0000256" key="15">
    <source>
        <dbReference type="ARBA" id="ARBA00039397"/>
    </source>
</evidence>
<evidence type="ECO:0000256" key="1">
    <source>
        <dbReference type="ARBA" id="ARBA00003701"/>
    </source>
</evidence>
<keyword evidence="6" id="KW-0808">Transferase</keyword>
<dbReference type="GO" id="GO:0004364">
    <property type="term" value="F:glutathione transferase activity"/>
    <property type="evidence" value="ECO:0007669"/>
    <property type="project" value="UniProtKB-EC"/>
</dbReference>
<evidence type="ECO:0000256" key="4">
    <source>
        <dbReference type="ARBA" id="ARBA00010459"/>
    </source>
</evidence>
<dbReference type="GeneID" id="103516914"/>
<dbReference type="Gene3D" id="1.20.120.550">
    <property type="entry name" value="Membrane associated eicosanoid/glutathione metabolism-like domain"/>
    <property type="match status" value="1"/>
</dbReference>
<keyword evidence="8" id="KW-1000">Mitochondrion outer membrane</keyword>
<evidence type="ECO:0000256" key="17">
    <source>
        <dbReference type="SAM" id="Phobius"/>
    </source>
</evidence>
<comment type="subunit">
    <text evidence="14">Homotrimer; The trimer binds only one molecule of glutathione.</text>
</comment>
<gene>
    <name evidence="19 20" type="primary">LOC103516914</name>
</gene>
<dbReference type="InterPro" id="IPR023352">
    <property type="entry name" value="MAPEG-like_dom_sf"/>
</dbReference>
<keyword evidence="7 17" id="KW-0812">Transmembrane</keyword>
<evidence type="ECO:0000256" key="11">
    <source>
        <dbReference type="ARBA" id="ARBA00022990"/>
    </source>
</evidence>
<dbReference type="FunFam" id="1.20.120.550:FF:000002">
    <property type="entry name" value="Microsomal glutathione S-transferase 1"/>
    <property type="match status" value="1"/>
</dbReference>
<sequence>MANTSITSIMDLSNPVFRAYLFYMSILIVKVLFSSLLTARQRFRKRVFISPEDTVLARGAKCIKDDPDVERTRRAHANDLENIPFFFTAAFAYMCTNPSPWLAQTLFLVYAVSRIVYTVVYAVVVMPQPTRAIVWSVGYIINIYMAVQAALYFY</sequence>
<dbReference type="EC" id="2.5.1.18" evidence="5"/>
<dbReference type="PANTHER" id="PTHR10689">
    <property type="entry name" value="MICROSOMAL GLUTATHIONE S-TRANSFERASE 1"/>
    <property type="match status" value="1"/>
</dbReference>
<dbReference type="KEGG" id="dci:103516914"/>
<proteinExistence type="inferred from homology"/>
<comment type="similarity">
    <text evidence="4">Belongs to the MAPEG family.</text>
</comment>